<evidence type="ECO:0000256" key="3">
    <source>
        <dbReference type="ARBA" id="ARBA00023141"/>
    </source>
</evidence>
<dbReference type="SMART" id="SM01133">
    <property type="entry name" value="DeoC"/>
    <property type="match status" value="1"/>
</dbReference>
<dbReference type="GO" id="GO:0016836">
    <property type="term" value="F:hydro-lyase activity"/>
    <property type="evidence" value="ECO:0007669"/>
    <property type="project" value="InterPro"/>
</dbReference>
<feature type="active site" description="Schiff-base intermediate with dihydroxyacetone-P" evidence="6">
    <location>
        <position position="178"/>
    </location>
</feature>
<accession>A8ZT73</accession>
<reference evidence="7 8" key="1">
    <citation type="submission" date="2007-10" db="EMBL/GenBank/DDBJ databases">
        <title>Complete sequence of Desulfococcus oleovorans Hxd3.</title>
        <authorList>
            <consortium name="US DOE Joint Genome Institute"/>
            <person name="Copeland A."/>
            <person name="Lucas S."/>
            <person name="Lapidus A."/>
            <person name="Barry K."/>
            <person name="Glavina del Rio T."/>
            <person name="Dalin E."/>
            <person name="Tice H."/>
            <person name="Pitluck S."/>
            <person name="Kiss H."/>
            <person name="Brettin T."/>
            <person name="Bruce D."/>
            <person name="Detter J.C."/>
            <person name="Han C."/>
            <person name="Schmutz J."/>
            <person name="Larimer F."/>
            <person name="Land M."/>
            <person name="Hauser L."/>
            <person name="Kyrpides N."/>
            <person name="Kim E."/>
            <person name="Wawrik B."/>
            <person name="Richardson P."/>
        </authorList>
    </citation>
    <scope>NUCLEOTIDE SEQUENCE [LARGE SCALE GENOMIC DNA]</scope>
    <source>
        <strain evidence="8">DSM 6200 / JCM 39069 / Hxd3</strain>
    </source>
</reference>
<evidence type="ECO:0000313" key="8">
    <source>
        <dbReference type="Proteomes" id="UP000008561"/>
    </source>
</evidence>
<dbReference type="InterPro" id="IPR013785">
    <property type="entry name" value="Aldolase_TIM"/>
</dbReference>
<dbReference type="Pfam" id="PF01791">
    <property type="entry name" value="DeoC"/>
    <property type="match status" value="1"/>
</dbReference>
<proteinExistence type="inferred from homology"/>
<dbReference type="GO" id="GO:0008652">
    <property type="term" value="P:amino acid biosynthetic process"/>
    <property type="evidence" value="ECO:0007669"/>
    <property type="project" value="UniProtKB-KW"/>
</dbReference>
<dbReference type="CDD" id="cd00958">
    <property type="entry name" value="DhnA"/>
    <property type="match status" value="1"/>
</dbReference>
<dbReference type="GO" id="GO:0009073">
    <property type="term" value="P:aromatic amino acid family biosynthetic process"/>
    <property type="evidence" value="ECO:0007669"/>
    <property type="project" value="UniProtKB-KW"/>
</dbReference>
<keyword evidence="3" id="KW-0057">Aromatic amino acid biosynthesis</keyword>
<dbReference type="NCBIfam" id="NF005556">
    <property type="entry name" value="PRK07226.1"/>
    <property type="match status" value="1"/>
</dbReference>
<evidence type="ECO:0000313" key="7">
    <source>
        <dbReference type="EMBL" id="ABW67756.1"/>
    </source>
</evidence>
<dbReference type="PANTHER" id="PTHR47916:SF1">
    <property type="entry name" value="3-HYDROXY-5-PHOSPHONOOXYPENTANE-2,4-DIONE THIOLASE"/>
    <property type="match status" value="1"/>
</dbReference>
<protein>
    <recommendedName>
        <fullName evidence="5">2-amino-3,7-dideoxy-D-threo-hept-6-ulosonate synthase</fullName>
        <ecNumber evidence="5">2.2.1.10</ecNumber>
    </recommendedName>
</protein>
<evidence type="ECO:0000256" key="6">
    <source>
        <dbReference type="PIRSR" id="PIRSR038992-1"/>
    </source>
</evidence>
<dbReference type="InterPro" id="IPR050456">
    <property type="entry name" value="DeoC/FbaB_aldolase"/>
</dbReference>
<evidence type="ECO:0000256" key="1">
    <source>
        <dbReference type="ARBA" id="ARBA00022605"/>
    </source>
</evidence>
<keyword evidence="4" id="KW-0704">Schiff base</keyword>
<dbReference type="AlphaFoldDB" id="A8ZT73"/>
<dbReference type="STRING" id="96561.Dole_1952"/>
<dbReference type="EC" id="2.2.1.10" evidence="5"/>
<organism evidence="7 8">
    <name type="scientific">Desulfosudis oleivorans (strain DSM 6200 / JCM 39069 / Hxd3)</name>
    <name type="common">Desulfococcus oleovorans</name>
    <dbReference type="NCBI Taxonomy" id="96561"/>
    <lineage>
        <taxon>Bacteria</taxon>
        <taxon>Pseudomonadati</taxon>
        <taxon>Thermodesulfobacteriota</taxon>
        <taxon>Desulfobacteria</taxon>
        <taxon>Desulfobacterales</taxon>
        <taxon>Desulfosudaceae</taxon>
        <taxon>Desulfosudis</taxon>
    </lineage>
</organism>
<evidence type="ECO:0000256" key="5">
    <source>
        <dbReference type="NCBIfam" id="TIGR01949"/>
    </source>
</evidence>
<dbReference type="OrthoDB" id="5915071at2"/>
<feature type="active site" description="Proton donor" evidence="6">
    <location>
        <position position="147"/>
    </location>
</feature>
<dbReference type="RefSeq" id="WP_012175368.1">
    <property type="nucleotide sequence ID" value="NC_009943.1"/>
</dbReference>
<dbReference type="GO" id="GO:0004332">
    <property type="term" value="F:fructose-bisphosphate aldolase activity"/>
    <property type="evidence" value="ECO:0007669"/>
    <property type="project" value="InterPro"/>
</dbReference>
<keyword evidence="7" id="KW-0456">Lyase</keyword>
<dbReference type="InterPro" id="IPR010210">
    <property type="entry name" value="ADH_synthase"/>
</dbReference>
<dbReference type="HOGENOM" id="CLU_057069_2_0_7"/>
<dbReference type="GO" id="GO:0016740">
    <property type="term" value="F:transferase activity"/>
    <property type="evidence" value="ECO:0007669"/>
    <property type="project" value="UniProtKB-KW"/>
</dbReference>
<evidence type="ECO:0000256" key="2">
    <source>
        <dbReference type="ARBA" id="ARBA00022679"/>
    </source>
</evidence>
<keyword evidence="1" id="KW-0028">Amino-acid biosynthesis</keyword>
<sequence length="270" mass="28519">MTILGKRIRIERLMNRNTGKTVIVPMDHGVSVGPIDGLTDMRTAVQRVAEGGANAIVEHKGLVGKGHRGSGKDIGLILHLSASTSLSPYPHAKTLVCSVEEAVKLGADGVSIHVNLGNGDEKQMLHDFGRVSADAREWGMPLLAMIYPRGEKIKDEFHVSVIKHAARVGDELGADIVKVSYTGSPKTFQEVVAGCSVPVVIAGGPKMGSDREILEMVRGSVDAGGAGVSIGRNVFQHANPTRMVEAISAIVHDGAGVAKALKMLEVKKSK</sequence>
<dbReference type="KEGG" id="dol:Dole_1952"/>
<dbReference type="SUPFAM" id="SSF51569">
    <property type="entry name" value="Aldolase"/>
    <property type="match status" value="1"/>
</dbReference>
<dbReference type="InterPro" id="IPR002915">
    <property type="entry name" value="DeoC/FbaB/LacD_aldolase"/>
</dbReference>
<keyword evidence="8" id="KW-1185">Reference proteome</keyword>
<dbReference type="Proteomes" id="UP000008561">
    <property type="component" value="Chromosome"/>
</dbReference>
<dbReference type="PIRSF" id="PIRSF038992">
    <property type="entry name" value="Aldolase_Ia"/>
    <property type="match status" value="1"/>
</dbReference>
<dbReference type="HAMAP" id="MF_00960">
    <property type="entry name" value="ADH_synthase"/>
    <property type="match status" value="1"/>
</dbReference>
<dbReference type="eggNOG" id="COG1830">
    <property type="taxonomic scope" value="Bacteria"/>
</dbReference>
<dbReference type="Gene3D" id="3.20.20.70">
    <property type="entry name" value="Aldolase class I"/>
    <property type="match status" value="1"/>
</dbReference>
<dbReference type="PANTHER" id="PTHR47916">
    <property type="entry name" value="FRUCTOSE-BISPHOSPHATE ALDOLASE CLASS 1"/>
    <property type="match status" value="1"/>
</dbReference>
<dbReference type="NCBIfam" id="TIGR01949">
    <property type="entry name" value="ADH_synth"/>
    <property type="match status" value="1"/>
</dbReference>
<gene>
    <name evidence="7" type="ordered locus">Dole_1952</name>
</gene>
<evidence type="ECO:0000256" key="4">
    <source>
        <dbReference type="ARBA" id="ARBA00023270"/>
    </source>
</evidence>
<name>A8ZT73_DESOH</name>
<dbReference type="EMBL" id="CP000859">
    <property type="protein sequence ID" value="ABW67756.1"/>
    <property type="molecule type" value="Genomic_DNA"/>
</dbReference>
<dbReference type="InterPro" id="IPR041720">
    <property type="entry name" value="FbaB-like"/>
</dbReference>
<keyword evidence="2" id="KW-0808">Transferase</keyword>